<dbReference type="Pfam" id="PF05425">
    <property type="entry name" value="CopD"/>
    <property type="match status" value="1"/>
</dbReference>
<evidence type="ECO:0000256" key="4">
    <source>
        <dbReference type="ARBA" id="ARBA00022989"/>
    </source>
</evidence>
<sequence>MHDHASHLQLEAILRGLLYLGSFGLLGAGLFGRWIGSERSREAPWRLWGILWASALLVAGSSLYFAYHSAQMIGSAEFFWPYLLQTQQGNYLLLRLALAVGLLALGPQGRPLLHAALALGFLLSLSMTAHAGARGGLALIGDLAHLVASVSWGGNLLALLLTWDSRPSTQQAVQRFSNLSLLAAGLFVGTGLLLGLTHTGDLRPTTLSQHDYGRALLNKSILVALILGLAGINRWWLLPRALRGNSLHRLEPMVLLEALLLITVLLTTGTLATTAPPEPKRPAPVQSSDPGLAVRATLPEGLLRGRLEPDNLRPPQPTLELRDALEYPVSNVPKLTLVAIQEGTSPIRMPMPPDKATTTPLCPYPRYLLVNCERHQQVKFPQ</sequence>
<dbReference type="InterPro" id="IPR032694">
    <property type="entry name" value="CopC/D"/>
</dbReference>
<dbReference type="GO" id="GO:0005886">
    <property type="term" value="C:plasma membrane"/>
    <property type="evidence" value="ECO:0007669"/>
    <property type="project" value="UniProtKB-SubCell"/>
</dbReference>
<protein>
    <submittedName>
        <fullName evidence="8">Copper resistance protein D</fullName>
    </submittedName>
</protein>
<dbReference type="Proteomes" id="UP000265341">
    <property type="component" value="Unassembled WGS sequence"/>
</dbReference>
<reference evidence="8 9" key="1">
    <citation type="submission" date="2018-08" db="EMBL/GenBank/DDBJ databases">
        <title>Meiothermus roseus NBRC 110900 genome sequencing project.</title>
        <authorList>
            <person name="Da Costa M.S."/>
            <person name="Albuquerque L."/>
            <person name="Raposo P."/>
            <person name="Froufe H.J.C."/>
            <person name="Barroso C.S."/>
            <person name="Egas C."/>
        </authorList>
    </citation>
    <scope>NUCLEOTIDE SEQUENCE [LARGE SCALE GENOMIC DNA]</scope>
    <source>
        <strain evidence="8 9">NBRC 110900</strain>
    </source>
</reference>
<evidence type="ECO:0000256" key="2">
    <source>
        <dbReference type="ARBA" id="ARBA00022475"/>
    </source>
</evidence>
<feature type="domain" description="Copper resistance protein D" evidence="7">
    <location>
        <begin position="171"/>
        <end position="271"/>
    </location>
</feature>
<dbReference type="PANTHER" id="PTHR34820:SF4">
    <property type="entry name" value="INNER MEMBRANE PROTEIN YEBZ"/>
    <property type="match status" value="1"/>
</dbReference>
<name>A0A399EN44_9DEIN</name>
<dbReference type="GO" id="GO:0006825">
    <property type="term" value="P:copper ion transport"/>
    <property type="evidence" value="ECO:0007669"/>
    <property type="project" value="InterPro"/>
</dbReference>
<dbReference type="PANTHER" id="PTHR34820">
    <property type="entry name" value="INNER MEMBRANE PROTEIN YEBZ"/>
    <property type="match status" value="1"/>
</dbReference>
<keyword evidence="5 6" id="KW-0472">Membrane</keyword>
<keyword evidence="3 6" id="KW-0812">Transmembrane</keyword>
<evidence type="ECO:0000256" key="3">
    <source>
        <dbReference type="ARBA" id="ARBA00022692"/>
    </source>
</evidence>
<dbReference type="OrthoDB" id="34293at2"/>
<feature type="transmembrane region" description="Helical" evidence="6">
    <location>
        <begin position="112"/>
        <end position="131"/>
    </location>
</feature>
<feature type="transmembrane region" description="Helical" evidence="6">
    <location>
        <begin position="175"/>
        <end position="196"/>
    </location>
</feature>
<proteinExistence type="predicted"/>
<evidence type="ECO:0000313" key="8">
    <source>
        <dbReference type="EMBL" id="RIH86124.1"/>
    </source>
</evidence>
<evidence type="ECO:0000259" key="7">
    <source>
        <dbReference type="Pfam" id="PF05425"/>
    </source>
</evidence>
<gene>
    <name evidence="8" type="ORF">Mrose_01898</name>
</gene>
<feature type="transmembrane region" description="Helical" evidence="6">
    <location>
        <begin position="12"/>
        <end position="35"/>
    </location>
</feature>
<keyword evidence="2" id="KW-1003">Cell membrane</keyword>
<feature type="transmembrane region" description="Helical" evidence="6">
    <location>
        <begin position="143"/>
        <end position="163"/>
    </location>
</feature>
<keyword evidence="9" id="KW-1185">Reference proteome</keyword>
<dbReference type="InterPro" id="IPR008457">
    <property type="entry name" value="Cu-R_CopD_dom"/>
</dbReference>
<dbReference type="EMBL" id="QWLA01000033">
    <property type="protein sequence ID" value="RIH86124.1"/>
    <property type="molecule type" value="Genomic_DNA"/>
</dbReference>
<feature type="transmembrane region" description="Helical" evidence="6">
    <location>
        <begin position="216"/>
        <end position="238"/>
    </location>
</feature>
<keyword evidence="4 6" id="KW-1133">Transmembrane helix</keyword>
<comment type="caution">
    <text evidence="8">The sequence shown here is derived from an EMBL/GenBank/DDBJ whole genome shotgun (WGS) entry which is preliminary data.</text>
</comment>
<evidence type="ECO:0000256" key="6">
    <source>
        <dbReference type="SAM" id="Phobius"/>
    </source>
</evidence>
<dbReference type="RefSeq" id="WP_119277706.1">
    <property type="nucleotide sequence ID" value="NZ_QWLA01000033.1"/>
</dbReference>
<comment type="subcellular location">
    <subcellularLocation>
        <location evidence="1">Cell membrane</location>
        <topology evidence="1">Multi-pass membrane protein</topology>
    </subcellularLocation>
</comment>
<evidence type="ECO:0000256" key="1">
    <source>
        <dbReference type="ARBA" id="ARBA00004651"/>
    </source>
</evidence>
<dbReference type="AlphaFoldDB" id="A0A399EN44"/>
<accession>A0A399EN44</accession>
<evidence type="ECO:0000256" key="5">
    <source>
        <dbReference type="ARBA" id="ARBA00023136"/>
    </source>
</evidence>
<feature type="transmembrane region" description="Helical" evidence="6">
    <location>
        <begin position="87"/>
        <end position="105"/>
    </location>
</feature>
<evidence type="ECO:0000313" key="9">
    <source>
        <dbReference type="Proteomes" id="UP000265341"/>
    </source>
</evidence>
<organism evidence="8 9">
    <name type="scientific">Calidithermus roseus</name>
    <dbReference type="NCBI Taxonomy" id="1644118"/>
    <lineage>
        <taxon>Bacteria</taxon>
        <taxon>Thermotogati</taxon>
        <taxon>Deinococcota</taxon>
        <taxon>Deinococci</taxon>
        <taxon>Thermales</taxon>
        <taxon>Thermaceae</taxon>
        <taxon>Calidithermus</taxon>
    </lineage>
</organism>
<feature type="transmembrane region" description="Helical" evidence="6">
    <location>
        <begin position="47"/>
        <end position="67"/>
    </location>
</feature>
<feature type="transmembrane region" description="Helical" evidence="6">
    <location>
        <begin position="250"/>
        <end position="272"/>
    </location>
</feature>